<evidence type="ECO:0000256" key="1">
    <source>
        <dbReference type="SAM" id="Coils"/>
    </source>
</evidence>
<keyword evidence="3" id="KW-1185">Reference proteome</keyword>
<proteinExistence type="predicted"/>
<reference evidence="2 3" key="1">
    <citation type="submission" date="2016-11" db="EMBL/GenBank/DDBJ databases">
        <title>The macronuclear genome of Stentor coeruleus: a giant cell with tiny introns.</title>
        <authorList>
            <person name="Slabodnick M."/>
            <person name="Ruby J.G."/>
            <person name="Reiff S.B."/>
            <person name="Swart E.C."/>
            <person name="Gosai S."/>
            <person name="Prabakaran S."/>
            <person name="Witkowska E."/>
            <person name="Larue G.E."/>
            <person name="Fisher S."/>
            <person name="Freeman R.M."/>
            <person name="Gunawardena J."/>
            <person name="Chu W."/>
            <person name="Stover N.A."/>
            <person name="Gregory B.D."/>
            <person name="Nowacki M."/>
            <person name="Derisi J."/>
            <person name="Roy S.W."/>
            <person name="Marshall W.F."/>
            <person name="Sood P."/>
        </authorList>
    </citation>
    <scope>NUCLEOTIDE SEQUENCE [LARGE SCALE GENOMIC DNA]</scope>
    <source>
        <strain evidence="2">WM001</strain>
    </source>
</reference>
<organism evidence="2 3">
    <name type="scientific">Stentor coeruleus</name>
    <dbReference type="NCBI Taxonomy" id="5963"/>
    <lineage>
        <taxon>Eukaryota</taxon>
        <taxon>Sar</taxon>
        <taxon>Alveolata</taxon>
        <taxon>Ciliophora</taxon>
        <taxon>Postciliodesmatophora</taxon>
        <taxon>Heterotrichea</taxon>
        <taxon>Heterotrichida</taxon>
        <taxon>Stentoridae</taxon>
        <taxon>Stentor</taxon>
    </lineage>
</organism>
<keyword evidence="1" id="KW-0175">Coiled coil</keyword>
<feature type="coiled-coil region" evidence="1">
    <location>
        <begin position="58"/>
        <end position="120"/>
    </location>
</feature>
<dbReference type="Proteomes" id="UP000187209">
    <property type="component" value="Unassembled WGS sequence"/>
</dbReference>
<protein>
    <submittedName>
        <fullName evidence="2">Uncharacterized protein</fullName>
    </submittedName>
</protein>
<name>A0A1R2C2R0_9CILI</name>
<evidence type="ECO:0000313" key="3">
    <source>
        <dbReference type="Proteomes" id="UP000187209"/>
    </source>
</evidence>
<dbReference type="EMBL" id="MPUH01000308">
    <property type="protein sequence ID" value="OMJ83324.1"/>
    <property type="molecule type" value="Genomic_DNA"/>
</dbReference>
<dbReference type="AlphaFoldDB" id="A0A1R2C2R0"/>
<gene>
    <name evidence="2" type="ORF">SteCoe_15787</name>
</gene>
<dbReference type="OrthoDB" id="5972981at2759"/>
<evidence type="ECO:0000313" key="2">
    <source>
        <dbReference type="EMBL" id="OMJ83324.1"/>
    </source>
</evidence>
<comment type="caution">
    <text evidence="2">The sequence shown here is derived from an EMBL/GenBank/DDBJ whole genome shotgun (WGS) entry which is preliminary data.</text>
</comment>
<sequence>MINRKSSLYSGKTKNSSIGSYMSMQSLYSKNSSHHEHSLSSYKSPSQDQTIIDMKRELREKDTTISLLKKRIEDLTNDDRSKSPTPNQLHKLIKKGDKKLDELKNQFEIINKENESLIIKQKDLLNIIAKYRKENHDLKQYLCLNKTGSFEGLEYKLKEIEKIHEQLIGENLELKTDLVKQTAKTEELLDLKFSVLSGEIYKAKIDIGQVLKIFRIMKSGKELDFNILLHHKEEDDRFLDNSYKHCSALVMCIRKDIEELKNMISDFKAERYGANCITQ</sequence>
<accession>A0A1R2C2R0</accession>